<dbReference type="RefSeq" id="WP_099478176.1">
    <property type="nucleotide sequence ID" value="NZ_CP016809.1"/>
</dbReference>
<dbReference type="Pfam" id="PF06889">
    <property type="entry name" value="DUF1266"/>
    <property type="match status" value="1"/>
</dbReference>
<evidence type="ECO:0000259" key="2">
    <source>
        <dbReference type="Pfam" id="PF06889"/>
    </source>
</evidence>
<dbReference type="AlphaFoldDB" id="A0A1B2E1R7"/>
<keyword evidence="1" id="KW-1133">Transmembrane helix</keyword>
<evidence type="ECO:0000256" key="1">
    <source>
        <dbReference type="SAM" id="Phobius"/>
    </source>
</evidence>
<reference evidence="3" key="1">
    <citation type="submission" date="2016-08" db="EMBL/GenBank/DDBJ databases">
        <title>Complete Genome Seqeunce of Paenibacillus sp. nov. IHBB 9852 from high altitute lake of Indian trans-Himalayas.</title>
        <authorList>
            <person name="Kiran S."/>
            <person name="Swarnkar M.K."/>
            <person name="Rana A."/>
            <person name="Tewari R."/>
            <person name="Gulati A."/>
        </authorList>
    </citation>
    <scope>NUCLEOTIDE SEQUENCE [LARGE SCALE GENOMIC DNA]</scope>
    <source>
        <strain evidence="3">IHBB 9852</strain>
    </source>
</reference>
<keyword evidence="1" id="KW-0812">Transmembrane</keyword>
<keyword evidence="1" id="KW-0472">Membrane</keyword>
<dbReference type="InterPro" id="IPR009677">
    <property type="entry name" value="DUF1266"/>
</dbReference>
<feature type="domain" description="DUF1266" evidence="2">
    <location>
        <begin position="55"/>
        <end position="216"/>
    </location>
</feature>
<evidence type="ECO:0000313" key="3">
    <source>
        <dbReference type="EMBL" id="ANY73936.1"/>
    </source>
</evidence>
<name>A0A1B2E1R7_9BACL</name>
<gene>
    <name evidence="3" type="ORF">BBD41_15875</name>
</gene>
<feature type="transmembrane region" description="Helical" evidence="1">
    <location>
        <begin position="12"/>
        <end position="33"/>
    </location>
</feature>
<organism evidence="3">
    <name type="scientific">Paenibacillus ihbetae</name>
    <dbReference type="NCBI Taxonomy" id="1870820"/>
    <lineage>
        <taxon>Bacteria</taxon>
        <taxon>Bacillati</taxon>
        <taxon>Bacillota</taxon>
        <taxon>Bacilli</taxon>
        <taxon>Bacillales</taxon>
        <taxon>Paenibacillaceae</taxon>
        <taxon>Paenibacillus</taxon>
    </lineage>
</organism>
<dbReference type="KEGG" id="pib:BBD41_15875"/>
<accession>A0A1B2E1R7</accession>
<protein>
    <recommendedName>
        <fullName evidence="2">DUF1266 domain-containing protein</fullName>
    </recommendedName>
</protein>
<proteinExistence type="predicted"/>
<dbReference type="EMBL" id="CP016809">
    <property type="protein sequence ID" value="ANY73936.1"/>
    <property type="molecule type" value="Genomic_DNA"/>
</dbReference>
<sequence length="234" mass="26817">MKGFSRKHKKRIELYLRCLSSVCIDSMLGYYYIPYEFHPSERWLRKGVMKRALADWKITDAASLRERIDFLLNDGHCQEYLDVHNRLSALTLKARERYLEDAKDDPDYKKMAVVGKWMGMLPSADIAALGGGWAILLSRIGRIYRFLSEEEAWEIKQKAAALLQQHYRSWDEYLTAFAAGTHFIKEDIAMKHSHHVISRASNILGGSKLAYNKVPWDLSLLPDKSASGSMSASV</sequence>